<dbReference type="SMART" id="SM00043">
    <property type="entry name" value="CY"/>
    <property type="match status" value="1"/>
</dbReference>
<dbReference type="PANTHER" id="PTHR47364:SF2">
    <property type="entry name" value="CYSTEINE PROTEINASE INHIBITOR 5"/>
    <property type="match status" value="1"/>
</dbReference>
<name>A0A9Q0JBB9_9ROSI</name>
<keyword evidence="5" id="KW-1185">Reference proteome</keyword>
<evidence type="ECO:0000256" key="1">
    <source>
        <dbReference type="ARBA" id="ARBA00022690"/>
    </source>
</evidence>
<dbReference type="Pfam" id="PF16845">
    <property type="entry name" value="SQAPI"/>
    <property type="match status" value="1"/>
</dbReference>
<gene>
    <name evidence="4" type="ORF">Tsubulata_008030</name>
</gene>
<reference evidence="4" key="2">
    <citation type="journal article" date="2023" name="Plants (Basel)">
        <title>Annotation of the Turnera subulata (Passifloraceae) Draft Genome Reveals the S-Locus Evolved after the Divergence of Turneroideae from Passifloroideae in a Stepwise Manner.</title>
        <authorList>
            <person name="Henning P.M."/>
            <person name="Roalson E.H."/>
            <person name="Mir W."/>
            <person name="McCubbin A.G."/>
            <person name="Shore J.S."/>
        </authorList>
    </citation>
    <scope>NUCLEOTIDE SEQUENCE</scope>
    <source>
        <strain evidence="4">F60SS</strain>
    </source>
</reference>
<dbReference type="InterPro" id="IPR046350">
    <property type="entry name" value="Cystatin_sf"/>
</dbReference>
<keyword evidence="1" id="KW-0646">Protease inhibitor</keyword>
<dbReference type="GO" id="GO:0004869">
    <property type="term" value="F:cysteine-type endopeptidase inhibitor activity"/>
    <property type="evidence" value="ECO:0007669"/>
    <property type="project" value="UniProtKB-KW"/>
</dbReference>
<feature type="domain" description="Cystatin" evidence="3">
    <location>
        <begin position="5"/>
        <end position="92"/>
    </location>
</feature>
<evidence type="ECO:0000313" key="4">
    <source>
        <dbReference type="EMBL" id="KAJ4836296.1"/>
    </source>
</evidence>
<dbReference type="Gene3D" id="3.10.450.10">
    <property type="match status" value="1"/>
</dbReference>
<dbReference type="InterPro" id="IPR000010">
    <property type="entry name" value="Cystatin_dom"/>
</dbReference>
<comment type="caution">
    <text evidence="4">The sequence shown here is derived from an EMBL/GenBank/DDBJ whole genome shotgun (WGS) entry which is preliminary data.</text>
</comment>
<keyword evidence="2" id="KW-0789">Thiol protease inhibitor</keyword>
<proteinExistence type="predicted"/>
<evidence type="ECO:0000256" key="2">
    <source>
        <dbReference type="ARBA" id="ARBA00022704"/>
    </source>
</evidence>
<protein>
    <recommendedName>
        <fullName evidence="3">Cystatin domain-containing protein</fullName>
    </recommendedName>
</protein>
<dbReference type="AlphaFoldDB" id="A0A9Q0JBB9"/>
<dbReference type="CDD" id="cd00042">
    <property type="entry name" value="CY"/>
    <property type="match status" value="1"/>
</dbReference>
<dbReference type="EMBL" id="JAKUCV010004166">
    <property type="protein sequence ID" value="KAJ4836296.1"/>
    <property type="molecule type" value="Genomic_DNA"/>
</dbReference>
<accession>A0A9Q0JBB9</accession>
<dbReference type="Proteomes" id="UP001141552">
    <property type="component" value="Unassembled WGS sequence"/>
</dbReference>
<dbReference type="PANTHER" id="PTHR47364">
    <property type="entry name" value="CYSTEINE PROTEINASE INHIBITOR 5"/>
    <property type="match status" value="1"/>
</dbReference>
<sequence>MAEAALLGGWEPIKDLQDPHVREIAEYAVSEHGRLKNLKLNLDKVVKGETQVVSGVKYRLVLAVDEEGAGTKQYSVVVEEETKKHLKSFKHVVYRS</sequence>
<dbReference type="SUPFAM" id="SSF54403">
    <property type="entry name" value="Cystatin/monellin"/>
    <property type="match status" value="1"/>
</dbReference>
<evidence type="ECO:0000259" key="3">
    <source>
        <dbReference type="SMART" id="SM00043"/>
    </source>
</evidence>
<organism evidence="4 5">
    <name type="scientific">Turnera subulata</name>
    <dbReference type="NCBI Taxonomy" id="218843"/>
    <lineage>
        <taxon>Eukaryota</taxon>
        <taxon>Viridiplantae</taxon>
        <taxon>Streptophyta</taxon>
        <taxon>Embryophyta</taxon>
        <taxon>Tracheophyta</taxon>
        <taxon>Spermatophyta</taxon>
        <taxon>Magnoliopsida</taxon>
        <taxon>eudicotyledons</taxon>
        <taxon>Gunneridae</taxon>
        <taxon>Pentapetalae</taxon>
        <taxon>rosids</taxon>
        <taxon>fabids</taxon>
        <taxon>Malpighiales</taxon>
        <taxon>Passifloraceae</taxon>
        <taxon>Turnera</taxon>
    </lineage>
</organism>
<dbReference type="OrthoDB" id="1109061at2759"/>
<evidence type="ECO:0000313" key="5">
    <source>
        <dbReference type="Proteomes" id="UP001141552"/>
    </source>
</evidence>
<reference evidence="4" key="1">
    <citation type="submission" date="2022-02" db="EMBL/GenBank/DDBJ databases">
        <authorList>
            <person name="Henning P.M."/>
            <person name="McCubbin A.G."/>
            <person name="Shore J.S."/>
        </authorList>
    </citation>
    <scope>NUCLEOTIDE SEQUENCE</scope>
    <source>
        <strain evidence="4">F60SS</strain>
        <tissue evidence="4">Leaves</tissue>
    </source>
</reference>